<dbReference type="KEGG" id="prae:MN210_18910"/>
<gene>
    <name evidence="1" type="ORF">MN210_18910</name>
</gene>
<evidence type="ECO:0000313" key="1">
    <source>
        <dbReference type="EMBL" id="WXX23899.1"/>
    </source>
</evidence>
<protein>
    <submittedName>
        <fullName evidence="1">Uncharacterized protein</fullName>
    </submittedName>
</protein>
<organism evidence="1 2">
    <name type="scientific">Psychrobacter raelei</name>
    <dbReference type="NCBI Taxonomy" id="2565531"/>
    <lineage>
        <taxon>Bacteria</taxon>
        <taxon>Pseudomonadati</taxon>
        <taxon>Pseudomonadota</taxon>
        <taxon>Gammaproteobacteria</taxon>
        <taxon>Moraxellales</taxon>
        <taxon>Moraxellaceae</taxon>
        <taxon>Psychrobacter</taxon>
    </lineage>
</organism>
<sequence length="42" mass="4691">MTLFNVLSNNLSNAATVCLAADLEELQVPDWFDDDVEDAMEM</sequence>
<dbReference type="AlphaFoldDB" id="A0AAU6PU06"/>
<accession>A0AAU6PU06</accession>
<keyword evidence="2" id="KW-1185">Reference proteome</keyword>
<evidence type="ECO:0000313" key="2">
    <source>
        <dbReference type="Proteomes" id="UP000829560"/>
    </source>
</evidence>
<reference evidence="1" key="1">
    <citation type="submission" date="2024-03" db="EMBL/GenBank/DDBJ databases">
        <title>Psychrobacter raelis sp. nov. isolated from a dog with peritonitis.</title>
        <authorList>
            <person name="Schiavone A."/>
            <person name="Manzulli V."/>
            <person name="Camarda A."/>
            <person name="Cafiero M.A."/>
            <person name="Vasco I."/>
            <person name="Marino L."/>
            <person name="Pennuzzi G."/>
            <person name="Serrecchia L."/>
            <person name="Galante D."/>
            <person name="Pugliese N."/>
        </authorList>
    </citation>
    <scope>NUCLEOTIDE SEQUENCE</scope>
    <source>
        <strain evidence="1">PraFG1</strain>
    </source>
</reference>
<proteinExistence type="predicted"/>
<dbReference type="RefSeq" id="WP_255016507.1">
    <property type="nucleotide sequence ID" value="NZ_CP093310.2"/>
</dbReference>
<dbReference type="EMBL" id="CP093310">
    <property type="protein sequence ID" value="WXX23899.1"/>
    <property type="molecule type" value="Genomic_DNA"/>
</dbReference>
<dbReference type="Proteomes" id="UP000829560">
    <property type="component" value="Chromosome"/>
</dbReference>
<name>A0AAU6PU06_9GAMM</name>